<evidence type="ECO:0000256" key="2">
    <source>
        <dbReference type="ARBA" id="ARBA00022737"/>
    </source>
</evidence>
<proteinExistence type="inferred from homology"/>
<dbReference type="InterPro" id="IPR002110">
    <property type="entry name" value="Ankyrin_rpt"/>
</dbReference>
<dbReference type="PANTHER" id="PTHR24156:SF3">
    <property type="entry name" value="ANKYRIN REPEAT DOMAIN-CONTAINING PROTEIN 34C-LIKE"/>
    <property type="match status" value="1"/>
</dbReference>
<keyword evidence="3 4" id="KW-0040">ANK repeat</keyword>
<dbReference type="SMART" id="SM00248">
    <property type="entry name" value="ANK"/>
    <property type="match status" value="3"/>
</dbReference>
<feature type="region of interest" description="Disordered" evidence="5">
    <location>
        <begin position="250"/>
        <end position="274"/>
    </location>
</feature>
<dbReference type="InterPro" id="IPR042637">
    <property type="entry name" value="AN34A/B/C"/>
</dbReference>
<gene>
    <name evidence="7" type="primary">LOC100374050</name>
</gene>
<dbReference type="RefSeq" id="XP_002741697.2">
    <property type="nucleotide sequence ID" value="XM_002741651.2"/>
</dbReference>
<keyword evidence="2" id="KW-0677">Repeat</keyword>
<dbReference type="GeneID" id="100374050"/>
<evidence type="ECO:0000256" key="5">
    <source>
        <dbReference type="SAM" id="MobiDB-lite"/>
    </source>
</evidence>
<evidence type="ECO:0000313" key="7">
    <source>
        <dbReference type="RefSeq" id="XP_002741697.2"/>
    </source>
</evidence>
<feature type="compositionally biased region" description="Polar residues" evidence="5">
    <location>
        <begin position="464"/>
        <end position="473"/>
    </location>
</feature>
<comment type="similarity">
    <text evidence="1">Belongs to the ANKRD34 family.</text>
</comment>
<keyword evidence="6" id="KW-1185">Reference proteome</keyword>
<evidence type="ECO:0000256" key="4">
    <source>
        <dbReference type="PROSITE-ProRule" id="PRU00023"/>
    </source>
</evidence>
<evidence type="ECO:0000256" key="3">
    <source>
        <dbReference type="ARBA" id="ARBA00023043"/>
    </source>
</evidence>
<accession>A0ABM0H0U9</accession>
<evidence type="ECO:0000313" key="6">
    <source>
        <dbReference type="Proteomes" id="UP000694865"/>
    </source>
</evidence>
<dbReference type="Proteomes" id="UP000694865">
    <property type="component" value="Unplaced"/>
</dbReference>
<feature type="repeat" description="ANK" evidence="4">
    <location>
        <begin position="93"/>
        <end position="126"/>
    </location>
</feature>
<dbReference type="Gene3D" id="1.25.40.20">
    <property type="entry name" value="Ankyrin repeat-containing domain"/>
    <property type="match status" value="1"/>
</dbReference>
<dbReference type="PANTHER" id="PTHR24156">
    <property type="entry name" value="ANK_REP_REGION DOMAIN-CONTAINING PROTEIN"/>
    <property type="match status" value="1"/>
</dbReference>
<feature type="region of interest" description="Disordered" evidence="5">
    <location>
        <begin position="382"/>
        <end position="499"/>
    </location>
</feature>
<feature type="compositionally biased region" description="Basic and acidic residues" evidence="5">
    <location>
        <begin position="388"/>
        <end position="405"/>
    </location>
</feature>
<feature type="repeat" description="ANK" evidence="4">
    <location>
        <begin position="52"/>
        <end position="92"/>
    </location>
</feature>
<dbReference type="InterPro" id="IPR036770">
    <property type="entry name" value="Ankyrin_rpt-contain_sf"/>
</dbReference>
<feature type="region of interest" description="Disordered" evidence="5">
    <location>
        <begin position="512"/>
        <end position="560"/>
    </location>
</feature>
<dbReference type="SUPFAM" id="SSF48403">
    <property type="entry name" value="Ankyrin repeat"/>
    <property type="match status" value="1"/>
</dbReference>
<name>A0ABM0H0U9_SACKO</name>
<evidence type="ECO:0000256" key="1">
    <source>
        <dbReference type="ARBA" id="ARBA00010029"/>
    </source>
</evidence>
<feature type="compositionally biased region" description="Polar residues" evidence="5">
    <location>
        <begin position="429"/>
        <end position="455"/>
    </location>
</feature>
<reference evidence="7" key="1">
    <citation type="submission" date="2025-08" db="UniProtKB">
        <authorList>
            <consortium name="RefSeq"/>
        </authorList>
    </citation>
    <scope>IDENTIFICATION</scope>
    <source>
        <tissue evidence="7">Testes</tissue>
    </source>
</reference>
<organism evidence="6 7">
    <name type="scientific">Saccoglossus kowalevskii</name>
    <name type="common">Acorn worm</name>
    <dbReference type="NCBI Taxonomy" id="10224"/>
    <lineage>
        <taxon>Eukaryota</taxon>
        <taxon>Metazoa</taxon>
        <taxon>Hemichordata</taxon>
        <taxon>Enteropneusta</taxon>
        <taxon>Harrimaniidae</taxon>
        <taxon>Saccoglossus</taxon>
    </lineage>
</organism>
<sequence length="595" mass="65071">MKMENKKCTSPGMIEPIQTEGNALLKGVWLGRLRLTRLLIEGGTDINGTNDEGQTALMISCMSKHKDAQSVSRAKMVKYLLENKAKVNTRDKHGKTALMYACIEKAGYEVVKTLLDYDADPRIEDKFDASALVYSVDSGDSKVLKLLVDACKAKGKEVIIITTNNNKHKRETKQYLDVPSTLSCSPPFYKCATPSDIDIRASTATPSPYASGSSGDEAGDVVFKFPMPSRDLPRADDNFSNRWSGAFLKSSNPDLLSPTHEGGKNGSSSPDSGSTILEERRAQLRATLENYQGDAQALAYARSRGRRGSLGPVNSAAHLLSNGLSQEIAVTTHTQISIPQVKKESSSPPSSPPQRRRLTRRQSMDAIPTSGLLQAHQNTIKSLSAPPTRDDRHSGSAEVLGDKKTGHGRFSRRGSLPSMPPPLLKRQTIHNINVPQSLRQQTVTEQDNDAKSLSGSRHRLITSPPCSNQNSAESLTPTSPSNRRRSPRGALLERRGSGTLLLDELSQTRQSMFPPLNINPNPPLPEIGTISDSYTKRVSSPKRDGVNNRHSTKPALLRRQSFDADHLKQLSTYIDTRANILCSPSELVDSDESDN</sequence>
<feature type="region of interest" description="Disordered" evidence="5">
    <location>
        <begin position="336"/>
        <end position="361"/>
    </location>
</feature>
<dbReference type="PROSITE" id="PS50088">
    <property type="entry name" value="ANK_REPEAT"/>
    <property type="match status" value="2"/>
</dbReference>
<protein>
    <submittedName>
        <fullName evidence="7">Ankyrin repeat domain-containing protein 34C-like</fullName>
    </submittedName>
</protein>
<dbReference type="Pfam" id="PF12796">
    <property type="entry name" value="Ank_2"/>
    <property type="match status" value="1"/>
</dbReference>